<sequence length="602" mass="71133">MQEQLPKHLEIPGITVNRISKSSPVKPPKPLVHTLEYKGYILIIFVAFSFMQIQAWKLSSETGPAFQKYQHLLSDGWLFGRKMDLSDHQWSYFRKNLLTLTIVMGCFVVYNKFIDIYIKYTANSSKINSWDFQPLYQPNGNFYSASNQINKKFLDFKIKSMGVFIISFLVILTGTSLVFILGIISINYYVLKRHAAGTKYGALIMWALNIFFLFLNETNRGYSFAKIHPLLTWMDNYRGLNRRWDTTFNITMLRIMSFDLDYHWQILQTGLLGDQAVNNLAVENNLTDKKRIEYPRNHDEYNFINYFVYLFYLPLYLTGPIITFNDFIYQTIIKSQPGFSHTFQKTKTTLIYGIRLLISFFIMEVLLHAIHSNAILKTKAFDNLSPLQISLVGYFQLTFIWLKLMLIWRFARFFALLDNYSVVENMKRCMSNNYSVQDFWRDWHCSFNRFLIRYLYIPMISQKFNQIIRLAIIFVFVALWHDLSLNLLAWAWLIVLIFIPEILAAKFIKKLKIGQNNWYYRYLVAFGGAFNMFVMFLVNLVGFALGVGGVKTISKQIFCKKGLTFIVATYILFMIHILNMYEYRLAEKRREYKNYLLKKQII</sequence>
<evidence type="ECO:0000256" key="3">
    <source>
        <dbReference type="ARBA" id="ARBA00022692"/>
    </source>
</evidence>
<dbReference type="STRING" id="133385.A0A2T9YVQ4"/>
<feature type="transmembrane region" description="Helical" evidence="6">
    <location>
        <begin position="391"/>
        <end position="411"/>
    </location>
</feature>
<dbReference type="GO" id="GO:0006506">
    <property type="term" value="P:GPI anchor biosynthetic process"/>
    <property type="evidence" value="ECO:0007669"/>
    <property type="project" value="TreeGrafter"/>
</dbReference>
<dbReference type="PANTHER" id="PTHR13285">
    <property type="entry name" value="ACYLTRANSFERASE"/>
    <property type="match status" value="1"/>
</dbReference>
<dbReference type="OrthoDB" id="420606at2759"/>
<evidence type="ECO:0000256" key="4">
    <source>
        <dbReference type="ARBA" id="ARBA00022989"/>
    </source>
</evidence>
<dbReference type="GO" id="GO:0005783">
    <property type="term" value="C:endoplasmic reticulum"/>
    <property type="evidence" value="ECO:0007669"/>
    <property type="project" value="TreeGrafter"/>
</dbReference>
<evidence type="ECO:0000256" key="2">
    <source>
        <dbReference type="ARBA" id="ARBA00010323"/>
    </source>
</evidence>
<feature type="transmembrane region" description="Helical" evidence="6">
    <location>
        <begin position="97"/>
        <end position="118"/>
    </location>
</feature>
<comment type="subcellular location">
    <subcellularLocation>
        <location evidence="1">Membrane</location>
        <topology evidence="1">Multi-pass membrane protein</topology>
    </subcellularLocation>
</comment>
<gene>
    <name evidence="7" type="ORF">BB561_001198</name>
</gene>
<feature type="transmembrane region" description="Helical" evidence="6">
    <location>
        <begin position="489"/>
        <end position="508"/>
    </location>
</feature>
<evidence type="ECO:0008006" key="9">
    <source>
        <dbReference type="Google" id="ProtNLM"/>
    </source>
</evidence>
<organism evidence="7 8">
    <name type="scientific">Smittium simulii</name>
    <dbReference type="NCBI Taxonomy" id="133385"/>
    <lineage>
        <taxon>Eukaryota</taxon>
        <taxon>Fungi</taxon>
        <taxon>Fungi incertae sedis</taxon>
        <taxon>Zoopagomycota</taxon>
        <taxon>Kickxellomycotina</taxon>
        <taxon>Harpellomycetes</taxon>
        <taxon>Harpellales</taxon>
        <taxon>Legeriomycetaceae</taxon>
        <taxon>Smittium</taxon>
    </lineage>
</organism>
<accession>A0A2T9YVQ4</accession>
<comment type="caution">
    <text evidence="7">The sequence shown here is derived from an EMBL/GenBank/DDBJ whole genome shotgun (WGS) entry which is preliminary data.</text>
</comment>
<evidence type="ECO:0000256" key="1">
    <source>
        <dbReference type="ARBA" id="ARBA00004141"/>
    </source>
</evidence>
<feature type="transmembrane region" description="Helical" evidence="6">
    <location>
        <begin position="197"/>
        <end position="215"/>
    </location>
</feature>
<feature type="transmembrane region" description="Helical" evidence="6">
    <location>
        <begin position="562"/>
        <end position="581"/>
    </location>
</feature>
<keyword evidence="3 6" id="KW-0812">Transmembrane</keyword>
<dbReference type="InterPro" id="IPR004299">
    <property type="entry name" value="MBOAT_fam"/>
</dbReference>
<proteinExistence type="inferred from homology"/>
<feature type="transmembrane region" description="Helical" evidence="6">
    <location>
        <begin position="350"/>
        <end position="371"/>
    </location>
</feature>
<feature type="transmembrane region" description="Helical" evidence="6">
    <location>
        <begin position="37"/>
        <end position="56"/>
    </location>
</feature>
<evidence type="ECO:0000256" key="5">
    <source>
        <dbReference type="ARBA" id="ARBA00023136"/>
    </source>
</evidence>
<keyword evidence="8" id="KW-1185">Reference proteome</keyword>
<keyword evidence="5 6" id="KW-0472">Membrane</keyword>
<evidence type="ECO:0000313" key="8">
    <source>
        <dbReference type="Proteomes" id="UP000245383"/>
    </source>
</evidence>
<dbReference type="Pfam" id="PF03062">
    <property type="entry name" value="MBOAT"/>
    <property type="match status" value="1"/>
</dbReference>
<dbReference type="AlphaFoldDB" id="A0A2T9YVQ4"/>
<evidence type="ECO:0000313" key="7">
    <source>
        <dbReference type="EMBL" id="PVU96417.1"/>
    </source>
</evidence>
<dbReference type="InterPro" id="IPR051085">
    <property type="entry name" value="MB_O-acyltransferase"/>
</dbReference>
<dbReference type="PANTHER" id="PTHR13285:SF18">
    <property type="entry name" value="PROTEIN-CYSTEINE N-PALMITOYLTRANSFERASE RASP"/>
    <property type="match status" value="1"/>
</dbReference>
<keyword evidence="4 6" id="KW-1133">Transmembrane helix</keyword>
<name>A0A2T9YVQ4_9FUNG</name>
<dbReference type="GO" id="GO:0016020">
    <property type="term" value="C:membrane"/>
    <property type="evidence" value="ECO:0007669"/>
    <property type="project" value="UniProtKB-SubCell"/>
</dbReference>
<feature type="transmembrane region" description="Helical" evidence="6">
    <location>
        <begin position="163"/>
        <end position="190"/>
    </location>
</feature>
<comment type="similarity">
    <text evidence="2">Belongs to the membrane-bound acyltransferase family.</text>
</comment>
<feature type="transmembrane region" description="Helical" evidence="6">
    <location>
        <begin position="306"/>
        <end position="329"/>
    </location>
</feature>
<evidence type="ECO:0000256" key="6">
    <source>
        <dbReference type="SAM" id="Phobius"/>
    </source>
</evidence>
<reference evidence="7 8" key="1">
    <citation type="journal article" date="2018" name="MBio">
        <title>Comparative Genomics Reveals the Core Gene Toolbox for the Fungus-Insect Symbiosis.</title>
        <authorList>
            <person name="Wang Y."/>
            <person name="Stata M."/>
            <person name="Wang W."/>
            <person name="Stajich J.E."/>
            <person name="White M.M."/>
            <person name="Moncalvo J.M."/>
        </authorList>
    </citation>
    <scope>NUCLEOTIDE SEQUENCE [LARGE SCALE GENOMIC DNA]</scope>
    <source>
        <strain evidence="7 8">SWE-8-4</strain>
    </source>
</reference>
<dbReference type="GO" id="GO:0008374">
    <property type="term" value="F:O-acyltransferase activity"/>
    <property type="evidence" value="ECO:0007669"/>
    <property type="project" value="TreeGrafter"/>
</dbReference>
<protein>
    <recommendedName>
        <fullName evidence="9">MBOAT-domain-containing protein</fullName>
    </recommendedName>
</protein>
<dbReference type="EMBL" id="MBFR01000033">
    <property type="protein sequence ID" value="PVU96417.1"/>
    <property type="molecule type" value="Genomic_DNA"/>
</dbReference>
<dbReference type="Proteomes" id="UP000245383">
    <property type="component" value="Unassembled WGS sequence"/>
</dbReference>
<feature type="transmembrane region" description="Helical" evidence="6">
    <location>
        <begin position="520"/>
        <end position="542"/>
    </location>
</feature>